<accession>A0A7X2TH30</accession>
<name>A0A7X2TH30_9FIRM</name>
<dbReference type="PROSITE" id="PS50943">
    <property type="entry name" value="HTH_CROC1"/>
    <property type="match status" value="1"/>
</dbReference>
<keyword evidence="1" id="KW-0238">DNA-binding</keyword>
<protein>
    <submittedName>
        <fullName evidence="3">Cupin domain-containing protein</fullName>
    </submittedName>
</protein>
<dbReference type="Proteomes" id="UP000461880">
    <property type="component" value="Unassembled WGS sequence"/>
</dbReference>
<dbReference type="SUPFAM" id="SSF47413">
    <property type="entry name" value="lambda repressor-like DNA-binding domains"/>
    <property type="match status" value="1"/>
</dbReference>
<evidence type="ECO:0000259" key="2">
    <source>
        <dbReference type="PROSITE" id="PS50943"/>
    </source>
</evidence>
<dbReference type="InterPro" id="IPR011051">
    <property type="entry name" value="RmlC_Cupin_sf"/>
</dbReference>
<dbReference type="GO" id="GO:0003677">
    <property type="term" value="F:DNA binding"/>
    <property type="evidence" value="ECO:0007669"/>
    <property type="project" value="UniProtKB-KW"/>
</dbReference>
<keyword evidence="4" id="KW-1185">Reference proteome</keyword>
<dbReference type="SMART" id="SM00530">
    <property type="entry name" value="HTH_XRE"/>
    <property type="match status" value="1"/>
</dbReference>
<gene>
    <name evidence="3" type="ORF">FYJ51_10775</name>
</gene>
<dbReference type="InterPro" id="IPR050807">
    <property type="entry name" value="TransReg_Diox_bact_type"/>
</dbReference>
<dbReference type="Pfam" id="PF07883">
    <property type="entry name" value="Cupin_2"/>
    <property type="match status" value="1"/>
</dbReference>
<dbReference type="InterPro" id="IPR001387">
    <property type="entry name" value="Cro/C1-type_HTH"/>
</dbReference>
<dbReference type="EMBL" id="VUMN01000029">
    <property type="protein sequence ID" value="MSS59373.1"/>
    <property type="molecule type" value="Genomic_DNA"/>
</dbReference>
<sequence>MDIGKRIRQLRIQNDLTLEELASRTELTKGFLSQLERNLASPSIQTLEDITEALGTNMSKFFAEETEEQVIFGPGDEFTDERDQETVHWIVPNAQKNKMEPIIVDLEPKAKTEIIDPHEGEEFGYVLAGKIYLCRESQRKGLAVRKGENFYIRGNEAHFLENRADKPARVLWISTPPIF</sequence>
<proteinExistence type="predicted"/>
<dbReference type="GO" id="GO:0005829">
    <property type="term" value="C:cytosol"/>
    <property type="evidence" value="ECO:0007669"/>
    <property type="project" value="TreeGrafter"/>
</dbReference>
<dbReference type="PANTHER" id="PTHR46797:SF2">
    <property type="entry name" value="TRANSCRIPTIONAL REGULATOR"/>
    <property type="match status" value="1"/>
</dbReference>
<feature type="domain" description="HTH cro/C1-type" evidence="2">
    <location>
        <begin position="7"/>
        <end position="61"/>
    </location>
</feature>
<dbReference type="Gene3D" id="2.60.120.10">
    <property type="entry name" value="Jelly Rolls"/>
    <property type="match status" value="1"/>
</dbReference>
<evidence type="ECO:0000256" key="1">
    <source>
        <dbReference type="ARBA" id="ARBA00023125"/>
    </source>
</evidence>
<dbReference type="Pfam" id="PF01381">
    <property type="entry name" value="HTH_3"/>
    <property type="match status" value="1"/>
</dbReference>
<dbReference type="RefSeq" id="WP_105303533.1">
    <property type="nucleotide sequence ID" value="NZ_JAQXPC010000070.1"/>
</dbReference>
<dbReference type="GO" id="GO:0003700">
    <property type="term" value="F:DNA-binding transcription factor activity"/>
    <property type="evidence" value="ECO:0007669"/>
    <property type="project" value="TreeGrafter"/>
</dbReference>
<dbReference type="CDD" id="cd02209">
    <property type="entry name" value="cupin_XRE_C"/>
    <property type="match status" value="1"/>
</dbReference>
<dbReference type="Gene3D" id="1.10.260.40">
    <property type="entry name" value="lambda repressor-like DNA-binding domains"/>
    <property type="match status" value="1"/>
</dbReference>
<dbReference type="InterPro" id="IPR010982">
    <property type="entry name" value="Lambda_DNA-bd_dom_sf"/>
</dbReference>
<dbReference type="InterPro" id="IPR013096">
    <property type="entry name" value="Cupin_2"/>
</dbReference>
<dbReference type="AlphaFoldDB" id="A0A7X2TH30"/>
<comment type="caution">
    <text evidence="3">The sequence shown here is derived from an EMBL/GenBank/DDBJ whole genome shotgun (WGS) entry which is preliminary data.</text>
</comment>
<dbReference type="SUPFAM" id="SSF51182">
    <property type="entry name" value="RmlC-like cupins"/>
    <property type="match status" value="1"/>
</dbReference>
<reference evidence="3 4" key="1">
    <citation type="submission" date="2019-08" db="EMBL/GenBank/DDBJ databases">
        <title>In-depth cultivation of the pig gut microbiome towards novel bacterial diversity and tailored functional studies.</title>
        <authorList>
            <person name="Wylensek D."/>
            <person name="Hitch T.C.A."/>
            <person name="Clavel T."/>
        </authorList>
    </citation>
    <scope>NUCLEOTIDE SEQUENCE [LARGE SCALE GENOMIC DNA]</scope>
    <source>
        <strain evidence="3 4">Oil+RF-744-GAM-WT-6</strain>
    </source>
</reference>
<evidence type="ECO:0000313" key="4">
    <source>
        <dbReference type="Proteomes" id="UP000461880"/>
    </source>
</evidence>
<evidence type="ECO:0000313" key="3">
    <source>
        <dbReference type="EMBL" id="MSS59373.1"/>
    </source>
</evidence>
<organism evidence="3 4">
    <name type="scientific">Stecheria intestinalis</name>
    <dbReference type="NCBI Taxonomy" id="2606630"/>
    <lineage>
        <taxon>Bacteria</taxon>
        <taxon>Bacillati</taxon>
        <taxon>Bacillota</taxon>
        <taxon>Erysipelotrichia</taxon>
        <taxon>Erysipelotrichales</taxon>
        <taxon>Erysipelotrichaceae</taxon>
        <taxon>Stecheria</taxon>
    </lineage>
</organism>
<dbReference type="CDD" id="cd00093">
    <property type="entry name" value="HTH_XRE"/>
    <property type="match status" value="1"/>
</dbReference>
<dbReference type="InterPro" id="IPR014710">
    <property type="entry name" value="RmlC-like_jellyroll"/>
</dbReference>
<dbReference type="PANTHER" id="PTHR46797">
    <property type="entry name" value="HTH-TYPE TRANSCRIPTIONAL REGULATOR"/>
    <property type="match status" value="1"/>
</dbReference>